<dbReference type="Proteomes" id="UP000652761">
    <property type="component" value="Unassembled WGS sequence"/>
</dbReference>
<evidence type="ECO:0000313" key="2">
    <source>
        <dbReference type="Proteomes" id="UP000652761"/>
    </source>
</evidence>
<proteinExistence type="predicted"/>
<comment type="caution">
    <text evidence="1">The sequence shown here is derived from an EMBL/GenBank/DDBJ whole genome shotgun (WGS) entry which is preliminary data.</text>
</comment>
<sequence length="131" mass="14585">MLKALAGDPFFFFFFLFPFLSSERDCLYPSRSGWIGSPWWFVDSIFCFYMLPSPMWCVYGVWVAPGWSIPRVCPSSGVATAVRVATPEGVVVSGRVGLTRWRRGLAVGCDLVATRFPIATGFLSRCPSPSR</sequence>
<dbReference type="EMBL" id="NMUH01001778">
    <property type="protein sequence ID" value="MQL95287.1"/>
    <property type="molecule type" value="Genomic_DNA"/>
</dbReference>
<evidence type="ECO:0000313" key="1">
    <source>
        <dbReference type="EMBL" id="MQL95287.1"/>
    </source>
</evidence>
<protein>
    <submittedName>
        <fullName evidence="1">Uncharacterized protein</fullName>
    </submittedName>
</protein>
<name>A0A843VLN2_COLES</name>
<organism evidence="1 2">
    <name type="scientific">Colocasia esculenta</name>
    <name type="common">Wild taro</name>
    <name type="synonym">Arum esculentum</name>
    <dbReference type="NCBI Taxonomy" id="4460"/>
    <lineage>
        <taxon>Eukaryota</taxon>
        <taxon>Viridiplantae</taxon>
        <taxon>Streptophyta</taxon>
        <taxon>Embryophyta</taxon>
        <taxon>Tracheophyta</taxon>
        <taxon>Spermatophyta</taxon>
        <taxon>Magnoliopsida</taxon>
        <taxon>Liliopsida</taxon>
        <taxon>Araceae</taxon>
        <taxon>Aroideae</taxon>
        <taxon>Colocasieae</taxon>
        <taxon>Colocasia</taxon>
    </lineage>
</organism>
<gene>
    <name evidence="1" type="ORF">Taro_027950</name>
</gene>
<dbReference type="AlphaFoldDB" id="A0A843VLN2"/>
<accession>A0A843VLN2</accession>
<keyword evidence="2" id="KW-1185">Reference proteome</keyword>
<reference evidence="1" key="1">
    <citation type="submission" date="2017-07" db="EMBL/GenBank/DDBJ databases">
        <title>Taro Niue Genome Assembly and Annotation.</title>
        <authorList>
            <person name="Atibalentja N."/>
            <person name="Keating K."/>
            <person name="Fields C.J."/>
        </authorList>
    </citation>
    <scope>NUCLEOTIDE SEQUENCE</scope>
    <source>
        <strain evidence="1">Niue_2</strain>
        <tissue evidence="1">Leaf</tissue>
    </source>
</reference>